<accession>A0ABS9HHR2</accession>
<gene>
    <name evidence="1" type="ORF">L2K70_20150</name>
</gene>
<protein>
    <submittedName>
        <fullName evidence="1">Uncharacterized protein</fullName>
    </submittedName>
</protein>
<evidence type="ECO:0000313" key="2">
    <source>
        <dbReference type="Proteomes" id="UP001201161"/>
    </source>
</evidence>
<reference evidence="1 2" key="1">
    <citation type="submission" date="2022-01" db="EMBL/GenBank/DDBJ databases">
        <title>Nocardioides sp. nov., an actinomycete isolated from mining soil.</title>
        <authorList>
            <person name="Liu L."/>
        </authorList>
    </citation>
    <scope>NUCLEOTIDE SEQUENCE [LARGE SCALE GENOMIC DNA]</scope>
    <source>
        <strain evidence="1 2">KLBMP 9356</strain>
    </source>
</reference>
<proteinExistence type="predicted"/>
<dbReference type="RefSeq" id="WP_236405164.1">
    <property type="nucleotide sequence ID" value="NZ_JAKJHZ010000012.1"/>
</dbReference>
<keyword evidence="2" id="KW-1185">Reference proteome</keyword>
<evidence type="ECO:0000313" key="1">
    <source>
        <dbReference type="EMBL" id="MCF6379932.1"/>
    </source>
</evidence>
<organism evidence="1 2">
    <name type="scientific">Nocardioides potassii</name>
    <dbReference type="NCBI Taxonomy" id="2911371"/>
    <lineage>
        <taxon>Bacteria</taxon>
        <taxon>Bacillati</taxon>
        <taxon>Actinomycetota</taxon>
        <taxon>Actinomycetes</taxon>
        <taxon>Propionibacteriales</taxon>
        <taxon>Nocardioidaceae</taxon>
        <taxon>Nocardioides</taxon>
    </lineage>
</organism>
<dbReference type="Proteomes" id="UP001201161">
    <property type="component" value="Unassembled WGS sequence"/>
</dbReference>
<sequence>MALTSPAAAFLDAYAGHAPEPMHPYWLVMDAVGHLPPPGRPPLFRQPEQLAGLDAWLDRVVRLS</sequence>
<comment type="caution">
    <text evidence="1">The sequence shown here is derived from an EMBL/GenBank/DDBJ whole genome shotgun (WGS) entry which is preliminary data.</text>
</comment>
<dbReference type="EMBL" id="JAKJHZ010000012">
    <property type="protein sequence ID" value="MCF6379932.1"/>
    <property type="molecule type" value="Genomic_DNA"/>
</dbReference>
<name>A0ABS9HHR2_9ACTN</name>